<keyword evidence="2 4" id="KW-0547">Nucleotide-binding</keyword>
<evidence type="ECO:0000313" key="8">
    <source>
        <dbReference type="Proteomes" id="UP001219956"/>
    </source>
</evidence>
<dbReference type="InterPro" id="IPR023787">
    <property type="entry name" value="T3SS_YcgR"/>
</dbReference>
<dbReference type="InterPro" id="IPR009926">
    <property type="entry name" value="T3SS_YcgR_PilZN"/>
</dbReference>
<gene>
    <name evidence="4" type="primary">ycgR</name>
    <name evidence="7" type="ORF">PQU95_00100</name>
</gene>
<keyword evidence="8" id="KW-1185">Reference proteome</keyword>
<comment type="caution">
    <text evidence="7">The sequence shown here is derived from an EMBL/GenBank/DDBJ whole genome shotgun (WGS) entry which is preliminary data.</text>
</comment>
<dbReference type="RefSeq" id="WP_272750113.1">
    <property type="nucleotide sequence ID" value="NZ_JAQQLF010000001.1"/>
</dbReference>
<comment type="subcellular location">
    <subcellularLocation>
        <location evidence="4">Bacterial flagellum basal body</location>
    </subcellularLocation>
</comment>
<proteinExistence type="inferred from homology"/>
<evidence type="ECO:0000313" key="7">
    <source>
        <dbReference type="EMBL" id="MDC7715619.1"/>
    </source>
</evidence>
<keyword evidence="1 4" id="KW-0973">c-di-GMP</keyword>
<keyword evidence="7" id="KW-0969">Cilium</keyword>
<keyword evidence="7" id="KW-0282">Flagellum</keyword>
<sequence>MTEEKHSGSEPADLSRFTLSSRAEIVQHLRTIIDQRQNVTVFSNKGKSFIITRLLDIDPERGVMVLDWGAKEHENRMLLQSERNVFVSAPSGVKTQFATGEAREISFEGAPAFEAPLPAQVIRLQRRDFFRIHTPVAQPVLCRLPDHPDGEKLIPLFDISLGGMALTLTPAQAGWLNEGMVLRQAVIELKPFGVLQVGVEVRHVMKLQLKNGMETLRVGCLFQGMNTPRETLVQRYIAQLERERRALVR</sequence>
<dbReference type="Gene3D" id="2.40.10.220">
    <property type="entry name" value="predicted glycosyltransferase like domains"/>
    <property type="match status" value="1"/>
</dbReference>
<dbReference type="Proteomes" id="UP001219956">
    <property type="component" value="Unassembled WGS sequence"/>
</dbReference>
<feature type="domain" description="PilZ" evidence="5">
    <location>
        <begin position="125"/>
        <end position="239"/>
    </location>
</feature>
<dbReference type="HAMAP" id="MF_01457">
    <property type="entry name" value="YcgR"/>
    <property type="match status" value="1"/>
</dbReference>
<comment type="subunit">
    <text evidence="4">Monomer. Interacts with the flagellar basal bodies.</text>
</comment>
<organism evidence="7 8">
    <name type="scientific">Vogesella aquatica</name>
    <dbReference type="NCBI Taxonomy" id="2984206"/>
    <lineage>
        <taxon>Bacteria</taxon>
        <taxon>Pseudomonadati</taxon>
        <taxon>Pseudomonadota</taxon>
        <taxon>Betaproteobacteria</taxon>
        <taxon>Neisseriales</taxon>
        <taxon>Chromobacteriaceae</taxon>
        <taxon>Vogesella</taxon>
    </lineage>
</organism>
<dbReference type="InterPro" id="IPR012349">
    <property type="entry name" value="Split_barrel_FMN-bd"/>
</dbReference>
<evidence type="ECO:0000256" key="3">
    <source>
        <dbReference type="ARBA" id="ARBA00023143"/>
    </source>
</evidence>
<evidence type="ECO:0000259" key="5">
    <source>
        <dbReference type="Pfam" id="PF07238"/>
    </source>
</evidence>
<dbReference type="Pfam" id="PF07317">
    <property type="entry name" value="PilZN"/>
    <property type="match status" value="1"/>
</dbReference>
<evidence type="ECO:0000259" key="6">
    <source>
        <dbReference type="Pfam" id="PF07317"/>
    </source>
</evidence>
<accession>A0ABT5ISS9</accession>
<evidence type="ECO:0000256" key="4">
    <source>
        <dbReference type="HAMAP-Rule" id="MF_01457"/>
    </source>
</evidence>
<keyword evidence="3 4" id="KW-0975">Bacterial flagellum</keyword>
<reference evidence="7 8" key="1">
    <citation type="submission" date="2023-01" db="EMBL/GenBank/DDBJ databases">
        <title>Novel species of the genus Vogesella isolated from rivers.</title>
        <authorList>
            <person name="Lu H."/>
        </authorList>
    </citation>
    <scope>NUCLEOTIDE SEQUENCE [LARGE SCALE GENOMIC DNA]</scope>
    <source>
        <strain evidence="7 8">DC21W</strain>
    </source>
</reference>
<name>A0ABT5ISS9_9NEIS</name>
<evidence type="ECO:0000256" key="1">
    <source>
        <dbReference type="ARBA" id="ARBA00022636"/>
    </source>
</evidence>
<dbReference type="InterPro" id="IPR009875">
    <property type="entry name" value="PilZ_domain"/>
</dbReference>
<keyword evidence="7" id="KW-0966">Cell projection</keyword>
<dbReference type="Pfam" id="PF07238">
    <property type="entry name" value="PilZ"/>
    <property type="match status" value="1"/>
</dbReference>
<dbReference type="Gene3D" id="2.30.110.10">
    <property type="entry name" value="Electron Transport, Fmn-binding Protein, Chain A"/>
    <property type="match status" value="1"/>
</dbReference>
<comment type="similarity">
    <text evidence="4">Belongs to the YcgR family.</text>
</comment>
<feature type="domain" description="Type III secretion system flagellar brake protein YcgR PilZN" evidence="6">
    <location>
        <begin position="17"/>
        <end position="123"/>
    </location>
</feature>
<dbReference type="EMBL" id="JAQQLF010000001">
    <property type="protein sequence ID" value="MDC7715619.1"/>
    <property type="molecule type" value="Genomic_DNA"/>
</dbReference>
<evidence type="ECO:0000256" key="2">
    <source>
        <dbReference type="ARBA" id="ARBA00022741"/>
    </source>
</evidence>
<protein>
    <recommendedName>
        <fullName evidence="4">Flagellar brake protein YcgR</fullName>
    </recommendedName>
    <alternativeName>
        <fullName evidence="4">Cyclic di-GMP binding protein YcgR</fullName>
    </alternativeName>
</protein>
<comment type="function">
    <text evidence="4">Acts as a flagellar brake, regulating swimming and swarming in a bis-(3'-5') cyclic diguanylic acid (c-di-GMP)-dependent manner. Binds 1 c-di-GMP dimer per subunit. Increasing levels of c-di-GMP lead to decreased motility.</text>
</comment>